<dbReference type="Pfam" id="PF05201">
    <property type="entry name" value="GlutR_N"/>
    <property type="match status" value="1"/>
</dbReference>
<evidence type="ECO:0000313" key="18">
    <source>
        <dbReference type="Proteomes" id="UP000523007"/>
    </source>
</evidence>
<evidence type="ECO:0000256" key="11">
    <source>
        <dbReference type="PIRSR" id="PIRSR000445-3"/>
    </source>
</evidence>
<dbReference type="PANTHER" id="PTHR43013">
    <property type="entry name" value="GLUTAMYL-TRNA REDUCTASE"/>
    <property type="match status" value="1"/>
</dbReference>
<comment type="pathway">
    <text evidence="1 8">Porphyrin-containing compound metabolism; protoporphyrin-IX biosynthesis; 5-aminolevulinate from L-glutamyl-tRNA(Glu): step 1/2.</text>
</comment>
<dbReference type="SUPFAM" id="SSF69742">
    <property type="entry name" value="Glutamyl tRNA-reductase catalytic, N-terminal domain"/>
    <property type="match status" value="1"/>
</dbReference>
<evidence type="ECO:0000259" key="16">
    <source>
        <dbReference type="Pfam" id="PF05201"/>
    </source>
</evidence>
<feature type="domain" description="Quinate/shikimate 5-dehydrogenase/glutamyl-tRNA reductase" evidence="15">
    <location>
        <begin position="227"/>
        <end position="362"/>
    </location>
</feature>
<dbReference type="RefSeq" id="WP_184582043.1">
    <property type="nucleotide sequence ID" value="NZ_JACHJT010000001.1"/>
</dbReference>
<feature type="binding site" evidence="8 10">
    <location>
        <begin position="49"/>
        <end position="52"/>
    </location>
    <ligand>
        <name>substrate</name>
    </ligand>
</feature>
<feature type="binding site" evidence="8 10">
    <location>
        <position position="109"/>
    </location>
    <ligand>
        <name>substrate</name>
    </ligand>
</feature>
<dbReference type="NCBIfam" id="NF000744">
    <property type="entry name" value="PRK00045.1-3"/>
    <property type="match status" value="1"/>
</dbReference>
<comment type="domain">
    <text evidence="8">Possesses an unusual extended V-shaped dimeric structure with each monomer consisting of three distinct domains arranged along a curved 'spinal' alpha-helix. The N-terminal catalytic domain specifically recognizes the glutamate moiety of the substrate. The second domain is the NADPH-binding domain, and the third C-terminal domain is responsible for dimerization.</text>
</comment>
<proteinExistence type="inferred from homology"/>
<feature type="site" description="Important for activity" evidence="8 12">
    <location>
        <position position="99"/>
    </location>
</feature>
<feature type="domain" description="Tetrapyrrole biosynthesis glutamyl-tRNA reductase dimerisation" evidence="14">
    <location>
        <begin position="383"/>
        <end position="481"/>
    </location>
</feature>
<comment type="similarity">
    <text evidence="2 8">Belongs to the glutamyl-tRNA reductase family.</text>
</comment>
<feature type="binding site" evidence="8 11">
    <location>
        <begin position="237"/>
        <end position="242"/>
    </location>
    <ligand>
        <name>NADP(+)</name>
        <dbReference type="ChEBI" id="CHEBI:58349"/>
    </ligand>
</feature>
<feature type="binding site" evidence="8 10">
    <location>
        <begin position="114"/>
        <end position="116"/>
    </location>
    <ligand>
        <name>substrate</name>
    </ligand>
</feature>
<evidence type="ECO:0000256" key="1">
    <source>
        <dbReference type="ARBA" id="ARBA00005059"/>
    </source>
</evidence>
<comment type="catalytic activity">
    <reaction evidence="7 8">
        <text>(S)-4-amino-5-oxopentanoate + tRNA(Glu) + NADP(+) = L-glutamyl-tRNA(Glu) + NADPH + H(+)</text>
        <dbReference type="Rhea" id="RHEA:12344"/>
        <dbReference type="Rhea" id="RHEA-COMP:9663"/>
        <dbReference type="Rhea" id="RHEA-COMP:9680"/>
        <dbReference type="ChEBI" id="CHEBI:15378"/>
        <dbReference type="ChEBI" id="CHEBI:57501"/>
        <dbReference type="ChEBI" id="CHEBI:57783"/>
        <dbReference type="ChEBI" id="CHEBI:58349"/>
        <dbReference type="ChEBI" id="CHEBI:78442"/>
        <dbReference type="ChEBI" id="CHEBI:78520"/>
        <dbReference type="EC" id="1.2.1.70"/>
    </reaction>
</comment>
<feature type="region of interest" description="Disordered" evidence="13">
    <location>
        <begin position="483"/>
        <end position="504"/>
    </location>
</feature>
<evidence type="ECO:0000256" key="4">
    <source>
        <dbReference type="ARBA" id="ARBA00022857"/>
    </source>
</evidence>
<keyword evidence="6 8" id="KW-0627">Porphyrin biosynthesis</keyword>
<dbReference type="Pfam" id="PF00745">
    <property type="entry name" value="GlutR_dimer"/>
    <property type="match status" value="1"/>
</dbReference>
<dbReference type="EC" id="1.2.1.70" evidence="3 8"/>
<feature type="region of interest" description="Disordered" evidence="13">
    <location>
        <begin position="178"/>
        <end position="201"/>
    </location>
</feature>
<evidence type="ECO:0000256" key="2">
    <source>
        <dbReference type="ARBA" id="ARBA00005916"/>
    </source>
</evidence>
<dbReference type="InterPro" id="IPR036453">
    <property type="entry name" value="GluRdtase_dimer_dom_sf"/>
</dbReference>
<keyword evidence="18" id="KW-1185">Reference proteome</keyword>
<gene>
    <name evidence="8" type="primary">hemA</name>
    <name evidence="17" type="ORF">F4561_004995</name>
</gene>
<dbReference type="GO" id="GO:0050661">
    <property type="term" value="F:NADP binding"/>
    <property type="evidence" value="ECO:0007669"/>
    <property type="project" value="InterPro"/>
</dbReference>
<dbReference type="InterPro" id="IPR036291">
    <property type="entry name" value="NAD(P)-bd_dom_sf"/>
</dbReference>
<accession>A0A7W7RLG7</accession>
<dbReference type="InterPro" id="IPR015896">
    <property type="entry name" value="4pyrrol_synth_GluRdtase_dimer"/>
</dbReference>
<dbReference type="HAMAP" id="MF_00087">
    <property type="entry name" value="Glu_tRNA_reductase"/>
    <property type="match status" value="1"/>
</dbReference>
<dbReference type="AlphaFoldDB" id="A0A7W7RLG7"/>
<sequence>MSVLAVGVSHRSSPVALLERVALDADARRKAMSEMANSATVNEVMTVSTCNRTEVYADVDKFHPAVTAVTELLSWHTGVALSELAQHLYVHYEERAVQHLFSVTCGLDSMVVGEGQILGQVRDSLKDAQDGGTLGRVLNDLGQRALRVGKRAHTETHIDHAGADMVGLGLTVAGRHLSPGLETPAGEDTTAAGTRAGAPRCPVDRSAAARDAIDVDDVAAALPRPQALTGIRVLVLGAGSMSALSANAVARQGASTVLVANRTHDRAARLAECLTEAYEPIDSRAIPFETAADALAEVDLVVSCTGSQGLVLTSDTVESATVRRRGSARPLVFLDLALPHDIDSGIRDIPDVHLVDIEDLRQEVARDDSGESGAGHTGAVSVVREIVDEEVAEYQSVRRAELVAPTVVALRSKARMVLDSELARLEGRLPDLDDKTRDEVTYAMRRVVDKLLHQPTVRVKELAAGPGGDSYEAALRELFDLDPGTADAVAKPEPGARRAHGEER</sequence>
<dbReference type="Gene3D" id="3.30.460.30">
    <property type="entry name" value="Glutamyl-tRNA reductase, N-terminal domain"/>
    <property type="match status" value="1"/>
</dbReference>
<evidence type="ECO:0000256" key="3">
    <source>
        <dbReference type="ARBA" id="ARBA00012970"/>
    </source>
</evidence>
<dbReference type="PANTHER" id="PTHR43013:SF1">
    <property type="entry name" value="GLUTAMYL-TRNA REDUCTASE"/>
    <property type="match status" value="1"/>
</dbReference>
<evidence type="ECO:0000256" key="13">
    <source>
        <dbReference type="SAM" id="MobiDB-lite"/>
    </source>
</evidence>
<dbReference type="GO" id="GO:0019353">
    <property type="term" value="P:protoporphyrinogen IX biosynthetic process from glutamate"/>
    <property type="evidence" value="ECO:0007669"/>
    <property type="project" value="TreeGrafter"/>
</dbReference>
<evidence type="ECO:0000256" key="7">
    <source>
        <dbReference type="ARBA" id="ARBA00047464"/>
    </source>
</evidence>
<keyword evidence="4 8" id="KW-0521">NADP</keyword>
<dbReference type="UniPathway" id="UPA00251">
    <property type="reaction ID" value="UER00316"/>
</dbReference>
<dbReference type="SUPFAM" id="SSF69075">
    <property type="entry name" value="Glutamyl tRNA-reductase dimerization domain"/>
    <property type="match status" value="1"/>
</dbReference>
<dbReference type="Gene3D" id="3.40.50.720">
    <property type="entry name" value="NAD(P)-binding Rossmann-like Domain"/>
    <property type="match status" value="1"/>
</dbReference>
<comment type="caution">
    <text evidence="17">The sequence shown here is derived from an EMBL/GenBank/DDBJ whole genome shotgun (WGS) entry which is preliminary data.</text>
</comment>
<evidence type="ECO:0000313" key="17">
    <source>
        <dbReference type="EMBL" id="MBB4934175.1"/>
    </source>
</evidence>
<evidence type="ECO:0000256" key="9">
    <source>
        <dbReference type="PIRSR" id="PIRSR000445-1"/>
    </source>
</evidence>
<comment type="miscellaneous">
    <text evidence="8">During catalysis, the active site Cys acts as a nucleophile attacking the alpha-carbonyl group of tRNA-bound glutamate with the formation of a thioester intermediate between enzyme and glutamate, and the concomitant release of tRNA(Glu). The thioester intermediate is finally reduced by direct hydride transfer from NADPH, to form the product GSA.</text>
</comment>
<dbReference type="InterPro" id="IPR018214">
    <property type="entry name" value="GluRdtase_CS"/>
</dbReference>
<dbReference type="Proteomes" id="UP000523007">
    <property type="component" value="Unassembled WGS sequence"/>
</dbReference>
<reference evidence="17 18" key="1">
    <citation type="submission" date="2020-08" db="EMBL/GenBank/DDBJ databases">
        <title>Sequencing the genomes of 1000 actinobacteria strains.</title>
        <authorList>
            <person name="Klenk H.-P."/>
        </authorList>
    </citation>
    <scope>NUCLEOTIDE SEQUENCE [LARGE SCALE GENOMIC DNA]</scope>
    <source>
        <strain evidence="17 18">DSM 102030</strain>
    </source>
</reference>
<feature type="compositionally biased region" description="Low complexity" evidence="13">
    <location>
        <begin position="186"/>
        <end position="201"/>
    </location>
</feature>
<dbReference type="EMBL" id="JACHJT010000001">
    <property type="protein sequence ID" value="MBB4934175.1"/>
    <property type="molecule type" value="Genomic_DNA"/>
</dbReference>
<keyword evidence="5 8" id="KW-0560">Oxidoreductase</keyword>
<organism evidence="17 18">
    <name type="scientific">Lipingzhangella halophila</name>
    <dbReference type="NCBI Taxonomy" id="1783352"/>
    <lineage>
        <taxon>Bacteria</taxon>
        <taxon>Bacillati</taxon>
        <taxon>Actinomycetota</taxon>
        <taxon>Actinomycetes</taxon>
        <taxon>Streptosporangiales</taxon>
        <taxon>Nocardiopsidaceae</taxon>
        <taxon>Lipingzhangella</taxon>
    </lineage>
</organism>
<dbReference type="InterPro" id="IPR006151">
    <property type="entry name" value="Shikm_DH/Glu-tRNA_Rdtase"/>
</dbReference>
<dbReference type="PROSITE" id="PS00747">
    <property type="entry name" value="GLUTR"/>
    <property type="match status" value="1"/>
</dbReference>
<dbReference type="CDD" id="cd05213">
    <property type="entry name" value="NAD_bind_Glutamyl_tRNA_reduct"/>
    <property type="match status" value="1"/>
</dbReference>
<evidence type="ECO:0000256" key="6">
    <source>
        <dbReference type="ARBA" id="ARBA00023244"/>
    </source>
</evidence>
<comment type="subunit">
    <text evidence="8">Homodimer.</text>
</comment>
<evidence type="ECO:0000256" key="8">
    <source>
        <dbReference type="HAMAP-Rule" id="MF_00087"/>
    </source>
</evidence>
<protein>
    <recommendedName>
        <fullName evidence="3 8">Glutamyl-tRNA reductase</fullName>
        <shortName evidence="8">GluTR</shortName>
        <ecNumber evidence="3 8">1.2.1.70</ecNumber>
    </recommendedName>
</protein>
<name>A0A7W7RLG7_9ACTN</name>
<evidence type="ECO:0000256" key="10">
    <source>
        <dbReference type="PIRSR" id="PIRSR000445-2"/>
    </source>
</evidence>
<feature type="compositionally biased region" description="Basic and acidic residues" evidence="13">
    <location>
        <begin position="494"/>
        <end position="504"/>
    </location>
</feature>
<feature type="domain" description="Glutamyl-tRNA reductase N-terminal" evidence="16">
    <location>
        <begin position="6"/>
        <end position="156"/>
    </location>
</feature>
<dbReference type="PIRSF" id="PIRSF000445">
    <property type="entry name" value="4pyrrol_synth_GluRdtase"/>
    <property type="match status" value="1"/>
</dbReference>
<dbReference type="InterPro" id="IPR015895">
    <property type="entry name" value="4pyrrol_synth_GluRdtase_N"/>
</dbReference>
<evidence type="ECO:0000259" key="15">
    <source>
        <dbReference type="Pfam" id="PF01488"/>
    </source>
</evidence>
<dbReference type="GO" id="GO:0008883">
    <property type="term" value="F:glutamyl-tRNA reductase activity"/>
    <property type="evidence" value="ECO:0007669"/>
    <property type="project" value="UniProtKB-UniRule"/>
</dbReference>
<dbReference type="InterPro" id="IPR036343">
    <property type="entry name" value="GluRdtase_N_sf"/>
</dbReference>
<dbReference type="FunFam" id="3.30.460.30:FF:000001">
    <property type="entry name" value="Glutamyl-tRNA reductase"/>
    <property type="match status" value="1"/>
</dbReference>
<dbReference type="InterPro" id="IPR000343">
    <property type="entry name" value="4pyrrol_synth_GluRdtase"/>
</dbReference>
<feature type="binding site" evidence="8 10">
    <location>
        <position position="120"/>
    </location>
    <ligand>
        <name>substrate</name>
    </ligand>
</feature>
<comment type="function">
    <text evidence="8">Catalyzes the NADPH-dependent reduction of glutamyl-tRNA(Glu) to glutamate 1-semialdehyde (GSA).</text>
</comment>
<feature type="active site" description="Nucleophile" evidence="8 9">
    <location>
        <position position="50"/>
    </location>
</feature>
<evidence type="ECO:0000256" key="12">
    <source>
        <dbReference type="PIRSR" id="PIRSR000445-4"/>
    </source>
</evidence>
<dbReference type="Pfam" id="PF01488">
    <property type="entry name" value="Shikimate_DH"/>
    <property type="match status" value="1"/>
</dbReference>
<dbReference type="SUPFAM" id="SSF51735">
    <property type="entry name" value="NAD(P)-binding Rossmann-fold domains"/>
    <property type="match status" value="1"/>
</dbReference>
<evidence type="ECO:0000256" key="5">
    <source>
        <dbReference type="ARBA" id="ARBA00023002"/>
    </source>
</evidence>
<evidence type="ECO:0000259" key="14">
    <source>
        <dbReference type="Pfam" id="PF00745"/>
    </source>
</evidence>